<dbReference type="STRING" id="641147.HMPREF9021_01029"/>
<sequence>MKLYIYDHCPFCVRARMIFGLREMATEEITLLNDDEITPINMIGVKQVPILQKSDGKYMGESLDIVSYINELSGYSPLESVRSEIQNWFEQVNVFYNRLVMPRSVQLGLAEFAKPSSVVYFIEHKKKLIGDFEENFHKTNEYITQMQQYFVELDALMVSKEWLNGKELSLEDIIIFPILRNLTMVSGLNFPEKLLNYTHKMAKKSLVNLYFDCAI</sequence>
<keyword evidence="3" id="KW-1185">Reference proteome</keyword>
<dbReference type="OrthoDB" id="5291571at2"/>
<dbReference type="RefSeq" id="WP_002642005.1">
    <property type="nucleotide sequence ID" value="NZ_CP019448.1"/>
</dbReference>
<dbReference type="SFLD" id="SFLDS00019">
    <property type="entry name" value="Glutathione_Transferase_(cytos"/>
    <property type="match status" value="1"/>
</dbReference>
<gene>
    <name evidence="2" type="ORF">HMPREF9021_01029</name>
</gene>
<dbReference type="SFLD" id="SFLDG01204">
    <property type="entry name" value="Grx2-like.1"/>
    <property type="match status" value="1"/>
</dbReference>
<name>V9H8R1_9NEIS</name>
<proteinExistence type="predicted"/>
<reference evidence="2 3" key="1">
    <citation type="submission" date="2010-03" db="EMBL/GenBank/DDBJ databases">
        <authorList>
            <consortium name="The Broad Institute Genome Sequencing Platform"/>
            <person name="Ward D."/>
            <person name="Earl A."/>
            <person name="Feldgarden M."/>
            <person name="Gevers D."/>
            <person name="Young S."/>
            <person name="Zeng Q."/>
            <person name="Koehrsen M."/>
            <person name="Alvarado L."/>
            <person name="Berlin A.M."/>
            <person name="Borenstein D."/>
            <person name="Chapman S.B."/>
            <person name="Chen Z."/>
            <person name="Engels R."/>
            <person name="Freedman E."/>
            <person name="Gellesch M."/>
            <person name="Goldberg J."/>
            <person name="Griggs A."/>
            <person name="Gujja S."/>
            <person name="Heilman E.R."/>
            <person name="Heiman D.I."/>
            <person name="Hepburn T.A."/>
            <person name="Howarth C."/>
            <person name="Jen D."/>
            <person name="Larson L."/>
            <person name="Mehta T."/>
            <person name="Park D."/>
            <person name="Pearson M."/>
            <person name="Richards J."/>
            <person name="Roberts A."/>
            <person name="Saif S."/>
            <person name="Shea T.D."/>
            <person name="Shenoy N."/>
            <person name="Sisk P."/>
            <person name="Stolte C."/>
            <person name="Sykes S.N."/>
            <person name="Walk T."/>
            <person name="White J."/>
            <person name="Yandava C."/>
            <person name="Izard J."/>
            <person name="Baranova O.V."/>
            <person name="Blanton J.M."/>
            <person name="Tanner A.C."/>
            <person name="Dewhirst F."/>
            <person name="Haas B."/>
            <person name="Nusbaum C."/>
            <person name="Birren B."/>
        </authorList>
    </citation>
    <scope>NUCLEOTIDE SEQUENCE [LARGE SCALE GENOMIC DNA]</scope>
    <source>
        <strain evidence="2 3">ATCC 29453</strain>
    </source>
</reference>
<dbReference type="PROSITE" id="PS50404">
    <property type="entry name" value="GST_NTER"/>
    <property type="match status" value="1"/>
</dbReference>
<dbReference type="CDD" id="cd03199">
    <property type="entry name" value="GST_C_GRX2"/>
    <property type="match status" value="1"/>
</dbReference>
<comment type="caution">
    <text evidence="2">The sequence shown here is derived from an EMBL/GenBank/DDBJ whole genome shotgun (WGS) entry which is preliminary data.</text>
</comment>
<accession>V9H8R1</accession>
<dbReference type="SUPFAM" id="SSF52833">
    <property type="entry name" value="Thioredoxin-like"/>
    <property type="match status" value="1"/>
</dbReference>
<dbReference type="NCBIfam" id="TIGR02182">
    <property type="entry name" value="GRXB"/>
    <property type="match status" value="1"/>
</dbReference>
<dbReference type="CDD" id="cd03037">
    <property type="entry name" value="GST_N_GRX2"/>
    <property type="match status" value="1"/>
</dbReference>
<dbReference type="HOGENOM" id="CLU_072939_0_1_4"/>
<dbReference type="InterPro" id="IPR004045">
    <property type="entry name" value="Glutathione_S-Trfase_N"/>
</dbReference>
<dbReference type="SFLD" id="SFLDG01183">
    <property type="entry name" value="Grx2-like"/>
    <property type="match status" value="1"/>
</dbReference>
<dbReference type="KEGG" id="smur:BWP33_05380"/>
<evidence type="ECO:0000259" key="1">
    <source>
        <dbReference type="PROSITE" id="PS50404"/>
    </source>
</evidence>
<dbReference type="EMBL" id="ADCY02000034">
    <property type="protein sequence ID" value="EFG31197.1"/>
    <property type="molecule type" value="Genomic_DNA"/>
</dbReference>
<reference evidence="2 3" key="2">
    <citation type="submission" date="2011-10" db="EMBL/GenBank/DDBJ databases">
        <title>The Genome Sequence of Simonsiella muelleri ATCC 29453.</title>
        <authorList>
            <consortium name="The Broad Institute Genome Sequencing Platform"/>
            <consortium name="The Broad Institute Genome Sequencing Center for Infectious Disease"/>
            <person name="Earl A."/>
            <person name="Ward D."/>
            <person name="Feldgarden M."/>
            <person name="Gevers D."/>
            <person name="Izard J."/>
            <person name="Baranova O.V."/>
            <person name="Blanton J.M."/>
            <person name="Tanner A.C."/>
            <person name="Dewhirst F."/>
            <person name="Young S.K."/>
            <person name="Zeng Q."/>
            <person name="Gargeya S."/>
            <person name="Fitzgerald M."/>
            <person name="Haas B."/>
            <person name="Abouelleil A."/>
            <person name="Alvarado L."/>
            <person name="Arachchi H.M."/>
            <person name="Berlin A."/>
            <person name="Brown A."/>
            <person name="Chapman S.B."/>
            <person name="Chen Z."/>
            <person name="Dunbar C."/>
            <person name="Freedman E."/>
            <person name="Gearin G."/>
            <person name="Goldberg J."/>
            <person name="Griggs A."/>
            <person name="Gujja S."/>
            <person name="Heiman D."/>
            <person name="Howarth C."/>
            <person name="Larson L."/>
            <person name="Lui A."/>
            <person name="MacDonald P.J.P."/>
            <person name="Montmayeur A."/>
            <person name="Murphy C."/>
            <person name="Neiman D."/>
            <person name="Pearson M."/>
            <person name="Priest M."/>
            <person name="Roberts A."/>
            <person name="Saif S."/>
            <person name="Shea T."/>
            <person name="Shenoy N."/>
            <person name="Sisk P."/>
            <person name="Stolte C."/>
            <person name="Sykes S."/>
            <person name="Wortman J."/>
            <person name="Nusbaum C."/>
            <person name="Birren B."/>
        </authorList>
    </citation>
    <scope>NUCLEOTIDE SEQUENCE [LARGE SCALE GENOMIC DNA]</scope>
    <source>
        <strain evidence="2 3">ATCC 29453</strain>
    </source>
</reference>
<dbReference type="AlphaFoldDB" id="V9H8R1"/>
<dbReference type="Proteomes" id="UP000017813">
    <property type="component" value="Unassembled WGS sequence"/>
</dbReference>
<dbReference type="SUPFAM" id="SSF47616">
    <property type="entry name" value="GST C-terminal domain-like"/>
    <property type="match status" value="1"/>
</dbReference>
<dbReference type="Pfam" id="PF04399">
    <property type="entry name" value="Glutaredoxin2_C"/>
    <property type="match status" value="1"/>
</dbReference>
<dbReference type="Gene3D" id="3.40.30.10">
    <property type="entry name" value="Glutaredoxin"/>
    <property type="match status" value="1"/>
</dbReference>
<dbReference type="InterPro" id="IPR011767">
    <property type="entry name" value="GLR_AS"/>
</dbReference>
<evidence type="ECO:0000313" key="3">
    <source>
        <dbReference type="Proteomes" id="UP000017813"/>
    </source>
</evidence>
<feature type="domain" description="GST N-terminal" evidence="1">
    <location>
        <begin position="1"/>
        <end position="77"/>
    </location>
</feature>
<dbReference type="Gene3D" id="1.20.1050.10">
    <property type="match status" value="1"/>
</dbReference>
<organism evidence="2 3">
    <name type="scientific">Simonsiella muelleri ATCC 29453</name>
    <dbReference type="NCBI Taxonomy" id="641147"/>
    <lineage>
        <taxon>Bacteria</taxon>
        <taxon>Pseudomonadati</taxon>
        <taxon>Pseudomonadota</taxon>
        <taxon>Betaproteobacteria</taxon>
        <taxon>Neisseriales</taxon>
        <taxon>Neisseriaceae</taxon>
        <taxon>Simonsiella</taxon>
    </lineage>
</organism>
<dbReference type="InterPro" id="IPR007494">
    <property type="entry name" value="Glutaredoxin2_C"/>
</dbReference>
<dbReference type="InterPro" id="IPR036249">
    <property type="entry name" value="Thioredoxin-like_sf"/>
</dbReference>
<dbReference type="GO" id="GO:0005829">
    <property type="term" value="C:cytosol"/>
    <property type="evidence" value="ECO:0007669"/>
    <property type="project" value="InterPro"/>
</dbReference>
<evidence type="ECO:0000313" key="2">
    <source>
        <dbReference type="EMBL" id="EFG31197.1"/>
    </source>
</evidence>
<dbReference type="PROSITE" id="PS00195">
    <property type="entry name" value="GLUTAREDOXIN_1"/>
    <property type="match status" value="1"/>
</dbReference>
<dbReference type="eggNOG" id="COG2999">
    <property type="taxonomic scope" value="Bacteria"/>
</dbReference>
<dbReference type="Pfam" id="PF13417">
    <property type="entry name" value="GST_N_3"/>
    <property type="match status" value="1"/>
</dbReference>
<dbReference type="InterPro" id="IPR011901">
    <property type="entry name" value="Grx2"/>
</dbReference>
<dbReference type="InterPro" id="IPR040079">
    <property type="entry name" value="Glutathione_S-Trfase"/>
</dbReference>
<dbReference type="SMR" id="V9H8R1"/>
<protein>
    <submittedName>
        <fullName evidence="2">GrxB family glutaredoxin</fullName>
    </submittedName>
</protein>
<dbReference type="NCBIfam" id="NF007702">
    <property type="entry name" value="PRK10387.1"/>
    <property type="match status" value="1"/>
</dbReference>
<dbReference type="InterPro" id="IPR036282">
    <property type="entry name" value="Glutathione-S-Trfase_C_sf"/>
</dbReference>